<sequence>MRIKKLVSAFSALAITVTAIAGLAVTASAAEIAFSQNFTGESTDPADYGFIKISEDTDTNIPKDETEARTVSITSVTDGVLTNSCFMGSSGGGRGMEYAANFTAIGAGNEVTVQYTWNTGSATGNKTDAYSDTYLADSRGNKIFELRYYGQDKYLWLNGKSVANGVDREGSYNVSVTIDMNTKKITSLSVGNAYSISDAIDFYSSDANDVARFGFIHRGRASWINTSSIDNIVITYEAAKAPVESVSVQYKTADGAVIETVSLDSLYKLDKEEYQKVALGTIYVGDTCYIPWQKYIFKDGVLYETTRNNSNPHYGTSTAITNANFVFEKTVSVVTPAEGTEYIAMIDGDGDSGNNAAIRASNMSATRADVSFGTVQPGIYTITYIQYIRGGEPKLYLDDEYICDLEKNTGGWADVSTENIKITESGELEIKNLAMTDTILLIKTGEYIPPAAEATEVTVEGAEGVTALKVGNVALTSTSKPVWTITATDGQGYDETIKVNAAAQLPTVDSTASLGLIVDNIPDGIYVTATLSY</sequence>
<evidence type="ECO:0000313" key="3">
    <source>
        <dbReference type="Proteomes" id="UP000824165"/>
    </source>
</evidence>
<evidence type="ECO:0000313" key="2">
    <source>
        <dbReference type="EMBL" id="HIT85992.1"/>
    </source>
</evidence>
<organism evidence="2 3">
    <name type="scientific">Candidatus Ornithomonoglobus intestinigallinarum</name>
    <dbReference type="NCBI Taxonomy" id="2840894"/>
    <lineage>
        <taxon>Bacteria</taxon>
        <taxon>Bacillati</taxon>
        <taxon>Bacillota</taxon>
        <taxon>Clostridia</taxon>
        <taxon>Candidatus Ornithomonoglobus</taxon>
    </lineage>
</organism>
<feature type="chain" id="PRO_5039676549" evidence="1">
    <location>
        <begin position="30"/>
        <end position="533"/>
    </location>
</feature>
<dbReference type="EMBL" id="DVLU01000096">
    <property type="protein sequence ID" value="HIT85992.1"/>
    <property type="molecule type" value="Genomic_DNA"/>
</dbReference>
<proteinExistence type="predicted"/>
<reference evidence="2" key="2">
    <citation type="journal article" date="2021" name="PeerJ">
        <title>Extensive microbial diversity within the chicken gut microbiome revealed by metagenomics and culture.</title>
        <authorList>
            <person name="Gilroy R."/>
            <person name="Ravi A."/>
            <person name="Getino M."/>
            <person name="Pursley I."/>
            <person name="Horton D.L."/>
            <person name="Alikhan N.F."/>
            <person name="Baker D."/>
            <person name="Gharbi K."/>
            <person name="Hall N."/>
            <person name="Watson M."/>
            <person name="Adriaenssens E.M."/>
            <person name="Foster-Nyarko E."/>
            <person name="Jarju S."/>
            <person name="Secka A."/>
            <person name="Antonio M."/>
            <person name="Oren A."/>
            <person name="Chaudhuri R.R."/>
            <person name="La Ragione R."/>
            <person name="Hildebrand F."/>
            <person name="Pallen M.J."/>
        </authorList>
    </citation>
    <scope>NUCLEOTIDE SEQUENCE</scope>
    <source>
        <strain evidence="2">CHK181-108</strain>
    </source>
</reference>
<keyword evidence="1" id="KW-0732">Signal</keyword>
<protein>
    <submittedName>
        <fullName evidence="2">Uncharacterized protein</fullName>
    </submittedName>
</protein>
<feature type="signal peptide" evidence="1">
    <location>
        <begin position="1"/>
        <end position="29"/>
    </location>
</feature>
<accession>A0A9D1H5B6</accession>
<gene>
    <name evidence="2" type="ORF">IAA60_08860</name>
</gene>
<name>A0A9D1H5B6_9FIRM</name>
<dbReference type="AlphaFoldDB" id="A0A9D1H5B6"/>
<evidence type="ECO:0000256" key="1">
    <source>
        <dbReference type="SAM" id="SignalP"/>
    </source>
</evidence>
<comment type="caution">
    <text evidence="2">The sequence shown here is derived from an EMBL/GenBank/DDBJ whole genome shotgun (WGS) entry which is preliminary data.</text>
</comment>
<reference evidence="2" key="1">
    <citation type="submission" date="2020-10" db="EMBL/GenBank/DDBJ databases">
        <authorList>
            <person name="Gilroy R."/>
        </authorList>
    </citation>
    <scope>NUCLEOTIDE SEQUENCE</scope>
    <source>
        <strain evidence="2">CHK181-108</strain>
    </source>
</reference>
<dbReference type="Proteomes" id="UP000824165">
    <property type="component" value="Unassembled WGS sequence"/>
</dbReference>